<dbReference type="Proteomes" id="UP000612899">
    <property type="component" value="Unassembled WGS sequence"/>
</dbReference>
<dbReference type="Pfam" id="PF02310">
    <property type="entry name" value="B12-binding"/>
    <property type="match status" value="1"/>
</dbReference>
<dbReference type="PROSITE" id="PS50937">
    <property type="entry name" value="HTH_MERR_2"/>
    <property type="match status" value="1"/>
</dbReference>
<gene>
    <name evidence="4" type="ORF">Rhe02_91610</name>
</gene>
<evidence type="ECO:0000259" key="3">
    <source>
        <dbReference type="PROSITE" id="PS51332"/>
    </source>
</evidence>
<dbReference type="GO" id="GO:0046872">
    <property type="term" value="F:metal ion binding"/>
    <property type="evidence" value="ECO:0007669"/>
    <property type="project" value="InterPro"/>
</dbReference>
<evidence type="ECO:0000256" key="1">
    <source>
        <dbReference type="ARBA" id="ARBA00023125"/>
    </source>
</evidence>
<evidence type="ECO:0000313" key="5">
    <source>
        <dbReference type="Proteomes" id="UP000612899"/>
    </source>
</evidence>
<keyword evidence="1" id="KW-0238">DNA-binding</keyword>
<comment type="caution">
    <text evidence="4">The sequence shown here is derived from an EMBL/GenBank/DDBJ whole genome shotgun (WGS) entry which is preliminary data.</text>
</comment>
<dbReference type="GO" id="GO:0003677">
    <property type="term" value="F:DNA binding"/>
    <property type="evidence" value="ECO:0007669"/>
    <property type="project" value="UniProtKB-KW"/>
</dbReference>
<dbReference type="InterPro" id="IPR003759">
    <property type="entry name" value="Cbl-bd_cap"/>
</dbReference>
<accession>A0A8J3VL33</accession>
<dbReference type="InterPro" id="IPR047057">
    <property type="entry name" value="MerR_fam"/>
</dbReference>
<dbReference type="EMBL" id="BONY01000119">
    <property type="protein sequence ID" value="GIH11094.1"/>
    <property type="molecule type" value="Genomic_DNA"/>
</dbReference>
<dbReference type="GO" id="GO:0003700">
    <property type="term" value="F:DNA-binding transcription factor activity"/>
    <property type="evidence" value="ECO:0007669"/>
    <property type="project" value="InterPro"/>
</dbReference>
<organism evidence="4 5">
    <name type="scientific">Rhizocola hellebori</name>
    <dbReference type="NCBI Taxonomy" id="1392758"/>
    <lineage>
        <taxon>Bacteria</taxon>
        <taxon>Bacillati</taxon>
        <taxon>Actinomycetota</taxon>
        <taxon>Actinomycetes</taxon>
        <taxon>Micromonosporales</taxon>
        <taxon>Micromonosporaceae</taxon>
        <taxon>Rhizocola</taxon>
    </lineage>
</organism>
<proteinExistence type="predicted"/>
<sequence>MRIFDSLRLTYRRNFTLRYPPIVESDGLSPGAVSRRLGIAVTTLRTWHQRYGLGPSGHAHGSHRRYNAEDLVRLETMRRLTSEGVPAAEAARIARTGDVDSVRTARAGGGHAIPVGRAGPQARGLARAATRLDMPTVRSIVAAAVAEHGVVAAWTELLVPVLVGIGKRHEATQRLIDVEHLLSRCVAEVLGSVPRPAAGSASTVLLACADEEQHSLPLEALAAALAERGVGCHLLGARVPLDALLDAVRRTGPAMVVLWSQTSQTADTAQLSALLDLPHRPALVVAAGPGWGENLPPAALTPTSLAEALSLAVAVS</sequence>
<dbReference type="Pfam" id="PF13411">
    <property type="entry name" value="MerR_1"/>
    <property type="match status" value="1"/>
</dbReference>
<dbReference type="AlphaFoldDB" id="A0A8J3VL33"/>
<dbReference type="Gene3D" id="1.10.1240.10">
    <property type="entry name" value="Methionine synthase domain"/>
    <property type="match status" value="1"/>
</dbReference>
<dbReference type="SUPFAM" id="SSF52242">
    <property type="entry name" value="Cobalamin (vitamin B12)-binding domain"/>
    <property type="match status" value="1"/>
</dbReference>
<feature type="domain" description="B12-binding" evidence="3">
    <location>
        <begin position="201"/>
        <end position="316"/>
    </location>
</feature>
<dbReference type="GO" id="GO:0031419">
    <property type="term" value="F:cobalamin binding"/>
    <property type="evidence" value="ECO:0007669"/>
    <property type="project" value="InterPro"/>
</dbReference>
<dbReference type="InterPro" id="IPR006158">
    <property type="entry name" value="Cobalamin-bd"/>
</dbReference>
<dbReference type="InterPro" id="IPR009061">
    <property type="entry name" value="DNA-bd_dom_put_sf"/>
</dbReference>
<dbReference type="InterPro" id="IPR036724">
    <property type="entry name" value="Cobalamin-bd_sf"/>
</dbReference>
<dbReference type="Gene3D" id="3.40.50.280">
    <property type="entry name" value="Cobalamin-binding domain"/>
    <property type="match status" value="1"/>
</dbReference>
<protein>
    <submittedName>
        <fullName evidence="4">Transcriptional regulator</fullName>
    </submittedName>
</protein>
<dbReference type="Pfam" id="PF02607">
    <property type="entry name" value="B12-binding_2"/>
    <property type="match status" value="1"/>
</dbReference>
<dbReference type="PROSITE" id="PS51332">
    <property type="entry name" value="B12_BINDING"/>
    <property type="match status" value="1"/>
</dbReference>
<dbReference type="Gene3D" id="1.10.1660.10">
    <property type="match status" value="1"/>
</dbReference>
<dbReference type="InterPro" id="IPR000551">
    <property type="entry name" value="MerR-type_HTH_dom"/>
</dbReference>
<dbReference type="InterPro" id="IPR036594">
    <property type="entry name" value="Meth_synthase_dom"/>
</dbReference>
<keyword evidence="5" id="KW-1185">Reference proteome</keyword>
<reference evidence="4" key="1">
    <citation type="submission" date="2021-01" db="EMBL/GenBank/DDBJ databases">
        <title>Whole genome shotgun sequence of Rhizocola hellebori NBRC 109834.</title>
        <authorList>
            <person name="Komaki H."/>
            <person name="Tamura T."/>
        </authorList>
    </citation>
    <scope>NUCLEOTIDE SEQUENCE</scope>
    <source>
        <strain evidence="4">NBRC 109834</strain>
    </source>
</reference>
<evidence type="ECO:0000259" key="2">
    <source>
        <dbReference type="PROSITE" id="PS50937"/>
    </source>
</evidence>
<feature type="domain" description="HTH merR-type" evidence="2">
    <location>
        <begin position="27"/>
        <end position="96"/>
    </location>
</feature>
<evidence type="ECO:0000313" key="4">
    <source>
        <dbReference type="EMBL" id="GIH11094.1"/>
    </source>
</evidence>
<dbReference type="PANTHER" id="PTHR30204:SF97">
    <property type="entry name" value="MERR FAMILY REGULATORY PROTEIN"/>
    <property type="match status" value="1"/>
</dbReference>
<dbReference type="SMART" id="SM00422">
    <property type="entry name" value="HTH_MERR"/>
    <property type="match status" value="1"/>
</dbReference>
<name>A0A8J3VL33_9ACTN</name>
<dbReference type="PANTHER" id="PTHR30204">
    <property type="entry name" value="REDOX-CYCLING DRUG-SENSING TRANSCRIPTIONAL ACTIVATOR SOXR"/>
    <property type="match status" value="1"/>
</dbReference>
<dbReference type="SUPFAM" id="SSF46955">
    <property type="entry name" value="Putative DNA-binding domain"/>
    <property type="match status" value="1"/>
</dbReference>